<evidence type="ECO:0000313" key="2">
    <source>
        <dbReference type="EMBL" id="BBY57938.1"/>
    </source>
</evidence>
<feature type="region of interest" description="Disordered" evidence="1">
    <location>
        <begin position="44"/>
        <end position="69"/>
    </location>
</feature>
<organism evidence="2 3">
    <name type="scientific">Mycolicibacterium sarraceniae</name>
    <dbReference type="NCBI Taxonomy" id="1534348"/>
    <lineage>
        <taxon>Bacteria</taxon>
        <taxon>Bacillati</taxon>
        <taxon>Actinomycetota</taxon>
        <taxon>Actinomycetes</taxon>
        <taxon>Mycobacteriales</taxon>
        <taxon>Mycobacteriaceae</taxon>
        <taxon>Mycolicibacterium</taxon>
    </lineage>
</organism>
<dbReference type="Proteomes" id="UP000466445">
    <property type="component" value="Chromosome"/>
</dbReference>
<dbReference type="AlphaFoldDB" id="A0A7I7SMD4"/>
<evidence type="ECO:0000256" key="1">
    <source>
        <dbReference type="SAM" id="MobiDB-lite"/>
    </source>
</evidence>
<sequence>MGTAAKATARCVTAWSDWAGVGGVAAIKPAAAVIATAVASVCRPTNKPRMDSPTQLSSARPPGGRESRV</sequence>
<protein>
    <submittedName>
        <fullName evidence="2">Uncharacterized protein</fullName>
    </submittedName>
</protein>
<reference evidence="2 3" key="1">
    <citation type="journal article" date="2019" name="Emerg. Microbes Infect.">
        <title>Comprehensive subspecies identification of 175 nontuberculous mycobacteria species based on 7547 genomic profiles.</title>
        <authorList>
            <person name="Matsumoto Y."/>
            <person name="Kinjo T."/>
            <person name="Motooka D."/>
            <person name="Nabeya D."/>
            <person name="Jung N."/>
            <person name="Uechi K."/>
            <person name="Horii T."/>
            <person name="Iida T."/>
            <person name="Fujita J."/>
            <person name="Nakamura S."/>
        </authorList>
    </citation>
    <scope>NUCLEOTIDE SEQUENCE [LARGE SCALE GENOMIC DNA]</scope>
    <source>
        <strain evidence="2 3">JCM 30395</strain>
    </source>
</reference>
<proteinExistence type="predicted"/>
<accession>A0A7I7SMD4</accession>
<dbReference type="KEGG" id="msar:MSAR_10740"/>
<name>A0A7I7SMD4_9MYCO</name>
<evidence type="ECO:0000313" key="3">
    <source>
        <dbReference type="Proteomes" id="UP000466445"/>
    </source>
</evidence>
<gene>
    <name evidence="2" type="ORF">MSAR_10740</name>
</gene>
<keyword evidence="3" id="KW-1185">Reference proteome</keyword>
<dbReference type="EMBL" id="AP022595">
    <property type="protein sequence ID" value="BBY57938.1"/>
    <property type="molecule type" value="Genomic_DNA"/>
</dbReference>